<dbReference type="Proteomes" id="UP000078512">
    <property type="component" value="Unassembled WGS sequence"/>
</dbReference>
<dbReference type="InterPro" id="IPR032675">
    <property type="entry name" value="LRR_dom_sf"/>
</dbReference>
<dbReference type="AlphaFoldDB" id="A0A197JVC1"/>
<proteinExistence type="predicted"/>
<sequence>MICQHLTPSDFQNCSRVNKVLLHAFQPYLWRTLRLLGEWYPDLDDTTMTTTKEEREGVILTQQRLFLGKSEWIRSLEYDQWRLASDLNPGVLFAFREDSRCRGLLELATTFVDEEREEHDVDSLFVEAPETNEAIKERNVFAAEALGALMGQNARLTKCEFNLGSIDFWVLPVLMDPLKCHPFLREVRIAKWSHFRGPVLERLLKCLPPTLEVLWLNWEKVPLAGQDQVEYDEEEISFGVDVYIEEEREYSWPESFPAMREVHLMGVYSGLRGPHIIRFLQRCLHLHTLTWPGWPIYRPSSIDPFSFIFNLSHLHQHQGGSRIKHLTFNLGAIDDRLTTVLPGPSEAIESLRLTRTELMSDSGFLRYLTLRWCDTLTILEFGREACVLHVDIRAILQTCPHLIVFRVECTRRPACLSVGMFSTPNADTWICRDLEVLEISFIDYSNYYGVATADEFSLDPEDLVFFQQQASSELATTTAPAKLLSRRNIRNIYRQLGTLTRLHSLTLGSQGPYGDSAAPGELHKQPLTNLDMSLESGLYHLKNLVNLRVLNVKGVKLLKMGADEIRWMRQCWPKLHEIGGLKDNLIEELQGVLEEGSGLVLKN</sequence>
<evidence type="ECO:0000313" key="1">
    <source>
        <dbReference type="EMBL" id="OAQ28386.1"/>
    </source>
</evidence>
<accession>A0A197JVC1</accession>
<evidence type="ECO:0008006" key="3">
    <source>
        <dbReference type="Google" id="ProtNLM"/>
    </source>
</evidence>
<dbReference type="SUPFAM" id="SSF52047">
    <property type="entry name" value="RNI-like"/>
    <property type="match status" value="1"/>
</dbReference>
<gene>
    <name evidence="1" type="ORF">K457DRAFT_20323</name>
</gene>
<keyword evidence="2" id="KW-1185">Reference proteome</keyword>
<organism evidence="1 2">
    <name type="scientific">Linnemannia elongata AG-77</name>
    <dbReference type="NCBI Taxonomy" id="1314771"/>
    <lineage>
        <taxon>Eukaryota</taxon>
        <taxon>Fungi</taxon>
        <taxon>Fungi incertae sedis</taxon>
        <taxon>Mucoromycota</taxon>
        <taxon>Mortierellomycotina</taxon>
        <taxon>Mortierellomycetes</taxon>
        <taxon>Mortierellales</taxon>
        <taxon>Mortierellaceae</taxon>
        <taxon>Linnemannia</taxon>
    </lineage>
</organism>
<dbReference type="OrthoDB" id="2339315at2759"/>
<name>A0A197JVC1_9FUNG</name>
<dbReference type="EMBL" id="KV442049">
    <property type="protein sequence ID" value="OAQ28386.1"/>
    <property type="molecule type" value="Genomic_DNA"/>
</dbReference>
<dbReference type="Gene3D" id="3.80.10.10">
    <property type="entry name" value="Ribonuclease Inhibitor"/>
    <property type="match status" value="1"/>
</dbReference>
<evidence type="ECO:0000313" key="2">
    <source>
        <dbReference type="Proteomes" id="UP000078512"/>
    </source>
</evidence>
<reference evidence="1 2" key="1">
    <citation type="submission" date="2016-05" db="EMBL/GenBank/DDBJ databases">
        <title>Genome sequencing reveals origins of a unique bacterial endosymbiosis in the earliest lineages of terrestrial Fungi.</title>
        <authorList>
            <consortium name="DOE Joint Genome Institute"/>
            <person name="Uehling J."/>
            <person name="Gryganskyi A."/>
            <person name="Hameed K."/>
            <person name="Tschaplinski T."/>
            <person name="Misztal P."/>
            <person name="Wu S."/>
            <person name="Desiro A."/>
            <person name="Vande Pol N."/>
            <person name="Du Z.-Y."/>
            <person name="Zienkiewicz A."/>
            <person name="Zienkiewicz K."/>
            <person name="Morin E."/>
            <person name="Tisserant E."/>
            <person name="Splivallo R."/>
            <person name="Hainaut M."/>
            <person name="Henrissat B."/>
            <person name="Ohm R."/>
            <person name="Kuo A."/>
            <person name="Yan J."/>
            <person name="Lipzen A."/>
            <person name="Nolan M."/>
            <person name="Labutti K."/>
            <person name="Barry K."/>
            <person name="Goldstein A."/>
            <person name="Labbe J."/>
            <person name="Schadt C."/>
            <person name="Tuskan G."/>
            <person name="Grigoriev I."/>
            <person name="Martin F."/>
            <person name="Vilgalys R."/>
            <person name="Bonito G."/>
        </authorList>
    </citation>
    <scope>NUCLEOTIDE SEQUENCE [LARGE SCALE GENOMIC DNA]</scope>
    <source>
        <strain evidence="1 2">AG-77</strain>
    </source>
</reference>
<protein>
    <recommendedName>
        <fullName evidence="3">F-box domain-containing protein</fullName>
    </recommendedName>
</protein>